<proteinExistence type="inferred from homology"/>
<dbReference type="CDD" id="cd07136">
    <property type="entry name" value="ALDH_YwdH-P39616"/>
    <property type="match status" value="1"/>
</dbReference>
<dbReference type="InterPro" id="IPR029510">
    <property type="entry name" value="Ald_DH_CS_GLU"/>
</dbReference>
<dbReference type="InterPro" id="IPR016162">
    <property type="entry name" value="Ald_DH_N"/>
</dbReference>
<evidence type="ECO:0000259" key="6">
    <source>
        <dbReference type="Pfam" id="PF00171"/>
    </source>
</evidence>
<reference evidence="7" key="1">
    <citation type="submission" date="2022-01" db="EMBL/GenBank/DDBJ databases">
        <authorList>
            <person name="Jo J.-H."/>
            <person name="Im W.-T."/>
        </authorList>
    </citation>
    <scope>NUCLEOTIDE SEQUENCE</scope>
    <source>
        <strain evidence="7">NA20</strain>
    </source>
</reference>
<dbReference type="InterPro" id="IPR016161">
    <property type="entry name" value="Ald_DH/histidinol_DH"/>
</dbReference>
<dbReference type="InterPro" id="IPR015590">
    <property type="entry name" value="Aldehyde_DH_dom"/>
</dbReference>
<dbReference type="RefSeq" id="WP_237876390.1">
    <property type="nucleotide sequence ID" value="NZ_JAKLTR010000023.1"/>
</dbReference>
<evidence type="ECO:0000313" key="8">
    <source>
        <dbReference type="Proteomes" id="UP001165367"/>
    </source>
</evidence>
<dbReference type="InterPro" id="IPR012394">
    <property type="entry name" value="Aldehyde_DH_NAD(P)"/>
</dbReference>
<comment type="similarity">
    <text evidence="1 3 5">Belongs to the aldehyde dehydrogenase family.</text>
</comment>
<evidence type="ECO:0000313" key="7">
    <source>
        <dbReference type="EMBL" id="MCG2617600.1"/>
    </source>
</evidence>
<evidence type="ECO:0000256" key="3">
    <source>
        <dbReference type="PIRNR" id="PIRNR036492"/>
    </source>
</evidence>
<dbReference type="Gene3D" id="3.40.605.10">
    <property type="entry name" value="Aldehyde Dehydrogenase, Chain A, domain 1"/>
    <property type="match status" value="1"/>
</dbReference>
<accession>A0ABS9KZ55</accession>
<organism evidence="7 8">
    <name type="scientific">Terrimonas ginsenosidimutans</name>
    <dbReference type="NCBI Taxonomy" id="2908004"/>
    <lineage>
        <taxon>Bacteria</taxon>
        <taxon>Pseudomonadati</taxon>
        <taxon>Bacteroidota</taxon>
        <taxon>Chitinophagia</taxon>
        <taxon>Chitinophagales</taxon>
        <taxon>Chitinophagaceae</taxon>
        <taxon>Terrimonas</taxon>
    </lineage>
</organism>
<keyword evidence="2 3" id="KW-0560">Oxidoreductase</keyword>
<dbReference type="SUPFAM" id="SSF53720">
    <property type="entry name" value="ALDH-like"/>
    <property type="match status" value="1"/>
</dbReference>
<evidence type="ECO:0000256" key="5">
    <source>
        <dbReference type="RuleBase" id="RU003345"/>
    </source>
</evidence>
<comment type="caution">
    <text evidence="7">The sequence shown here is derived from an EMBL/GenBank/DDBJ whole genome shotgun (WGS) entry which is preliminary data.</text>
</comment>
<dbReference type="InterPro" id="IPR016163">
    <property type="entry name" value="Ald_DH_C"/>
</dbReference>
<evidence type="ECO:0000256" key="4">
    <source>
        <dbReference type="PROSITE-ProRule" id="PRU10007"/>
    </source>
</evidence>
<dbReference type="EMBL" id="JAKLTR010000023">
    <property type="protein sequence ID" value="MCG2617600.1"/>
    <property type="molecule type" value="Genomic_DNA"/>
</dbReference>
<name>A0ABS9KZ55_9BACT</name>
<feature type="domain" description="Aldehyde dehydrogenase" evidence="6">
    <location>
        <begin position="22"/>
        <end position="439"/>
    </location>
</feature>
<dbReference type="PROSITE" id="PS00687">
    <property type="entry name" value="ALDEHYDE_DEHYDR_GLU"/>
    <property type="match status" value="1"/>
</dbReference>
<evidence type="ECO:0000256" key="2">
    <source>
        <dbReference type="ARBA" id="ARBA00023002"/>
    </source>
</evidence>
<dbReference type="PANTHER" id="PTHR43570">
    <property type="entry name" value="ALDEHYDE DEHYDROGENASE"/>
    <property type="match status" value="1"/>
</dbReference>
<sequence length="467" mass="52500">MNPQTQLIVAANYLETLTSLKKYFSSGNTRSYEFRRKQLLLLRQSILDHEEEIYQALYKDLHKSREEVWVTELGIVIAGINEALAKLKKWMKPERVMTNLLNIPSSSRILKEPLGVVLIVAPWNYPFQLLMNPLVGAIAAGNCVVVKPSEYASATEAVMGRIIHSIFSAEYVFFVQGDGAETVPALMNTFRFDHVFYTGSTSVGRAVYKMAADKLVPVTLELGGKSPCVVTKNANIDVAARRIALSKFSNVGQMCIAPDYVLVHESKRQSLQDALIKAILRFFGDDPLQSEEYGRIINEKQFDRLIAYLSEGEVIAGGKYIRDELYISPTIIVNPESNAKIMKEEIFGPLLPVITFSTNEEAKQIISENPDPLAFYLFTQDRDEEIEWLNDVPFGGGCVNNTALHFTNSRLPFGGRGNSGIGNYHGKFTFDTFSHHKSILKTPTWLDPSIKYPPFKGKLNLFKKIIR</sequence>
<keyword evidence="8" id="KW-1185">Reference proteome</keyword>
<gene>
    <name evidence="7" type="ORF">LZZ85_25090</name>
</gene>
<dbReference type="Gene3D" id="3.40.309.10">
    <property type="entry name" value="Aldehyde Dehydrogenase, Chain A, domain 2"/>
    <property type="match status" value="1"/>
</dbReference>
<feature type="active site" evidence="4">
    <location>
        <position position="221"/>
    </location>
</feature>
<protein>
    <recommendedName>
        <fullName evidence="3">Aldehyde dehydrogenase</fullName>
    </recommendedName>
</protein>
<dbReference type="Pfam" id="PF00171">
    <property type="entry name" value="Aldedh"/>
    <property type="match status" value="1"/>
</dbReference>
<dbReference type="PANTHER" id="PTHR43570:SF16">
    <property type="entry name" value="ALDEHYDE DEHYDROGENASE TYPE III, ISOFORM Q"/>
    <property type="match status" value="1"/>
</dbReference>
<dbReference type="Proteomes" id="UP001165367">
    <property type="component" value="Unassembled WGS sequence"/>
</dbReference>
<evidence type="ECO:0000256" key="1">
    <source>
        <dbReference type="ARBA" id="ARBA00009986"/>
    </source>
</evidence>
<dbReference type="PIRSF" id="PIRSF036492">
    <property type="entry name" value="ALDH"/>
    <property type="match status" value="1"/>
</dbReference>